<dbReference type="STRING" id="7574.A0A1S3JKG6"/>
<sequence length="310" mass="34378">MERNDSQTTIKSLASAYADADSDPEKEPEIDTRISDSDSEHGDDQPLTIKTTSDSGEGGEGPPVKKPKKVNRLVSYAADEIEESSDEEEKKEDDDMAMLSEMQGVVDYGASMDSLAASSLSRSVQHLSEDEIQIPPEPPGRCSRELQDRIAGLFDLMNRTGVDMNDKIQREKDFRNPSIYAKLVEFCEIDEKGTNYPPDIFDPHFWGKESYYDELAKVQKVEMDKKEREKKEKTKVEFVVGTAKKSTEPDDKKRKSKWDAQPQVLSTARPTVITTTVLNPPVVSVTTSSTGAKTTVISAVGSITASKKSK</sequence>
<dbReference type="OrthoDB" id="1714508at2759"/>
<evidence type="ECO:0000256" key="1">
    <source>
        <dbReference type="SAM" id="MobiDB-lite"/>
    </source>
</evidence>
<keyword evidence="2" id="KW-1185">Reference proteome</keyword>
<organism evidence="2 3">
    <name type="scientific">Lingula anatina</name>
    <name type="common">Brachiopod</name>
    <name type="synonym">Lingula unguis</name>
    <dbReference type="NCBI Taxonomy" id="7574"/>
    <lineage>
        <taxon>Eukaryota</taxon>
        <taxon>Metazoa</taxon>
        <taxon>Spiralia</taxon>
        <taxon>Lophotrochozoa</taxon>
        <taxon>Brachiopoda</taxon>
        <taxon>Linguliformea</taxon>
        <taxon>Lingulata</taxon>
        <taxon>Lingulida</taxon>
        <taxon>Linguloidea</taxon>
        <taxon>Lingulidae</taxon>
        <taxon>Lingula</taxon>
    </lineage>
</organism>
<name>A0A1S3JKG6_LINAN</name>
<feature type="region of interest" description="Disordered" evidence="1">
    <location>
        <begin position="1"/>
        <end position="105"/>
    </location>
</feature>
<feature type="compositionally biased region" description="Polar residues" evidence="1">
    <location>
        <begin position="1"/>
        <end position="11"/>
    </location>
</feature>
<accession>A0A1S3JKG6</accession>
<dbReference type="GO" id="GO:0005634">
    <property type="term" value="C:nucleus"/>
    <property type="evidence" value="ECO:0007669"/>
    <property type="project" value="TreeGrafter"/>
</dbReference>
<dbReference type="InParanoid" id="A0A1S3JKG6"/>
<dbReference type="GO" id="GO:0006355">
    <property type="term" value="P:regulation of DNA-templated transcription"/>
    <property type="evidence" value="ECO:0007669"/>
    <property type="project" value="InterPro"/>
</dbReference>
<dbReference type="OMA" id="HFWGKES"/>
<feature type="compositionally biased region" description="Basic and acidic residues" evidence="1">
    <location>
        <begin position="23"/>
        <end position="44"/>
    </location>
</feature>
<dbReference type="Proteomes" id="UP000085678">
    <property type="component" value="Unplaced"/>
</dbReference>
<dbReference type="PANTHER" id="PTHR13464">
    <property type="entry name" value="TRANSCRIPTIONAL REGULATOR PROTEIN HCNGP"/>
    <property type="match status" value="1"/>
</dbReference>
<dbReference type="AlphaFoldDB" id="A0A1S3JKG6"/>
<dbReference type="RefSeq" id="XP_013410616.1">
    <property type="nucleotide sequence ID" value="XM_013555162.1"/>
</dbReference>
<reference evidence="3" key="1">
    <citation type="submission" date="2025-08" db="UniProtKB">
        <authorList>
            <consortium name="RefSeq"/>
        </authorList>
    </citation>
    <scope>IDENTIFICATION</scope>
    <source>
        <tissue evidence="3">Gonads</tissue>
    </source>
</reference>
<dbReference type="KEGG" id="lak:106173867"/>
<dbReference type="PANTHER" id="PTHR13464:SF0">
    <property type="entry name" value="SAP30-BINDING PROTEIN"/>
    <property type="match status" value="1"/>
</dbReference>
<gene>
    <name evidence="3" type="primary">LOC106173867</name>
</gene>
<dbReference type="Pfam" id="PF07818">
    <property type="entry name" value="HCNGP"/>
    <property type="match status" value="1"/>
</dbReference>
<protein>
    <submittedName>
        <fullName evidence="3">SAP30-binding protein</fullName>
    </submittedName>
</protein>
<feature type="region of interest" description="Disordered" evidence="1">
    <location>
        <begin position="243"/>
        <end position="265"/>
    </location>
</feature>
<feature type="compositionally biased region" description="Acidic residues" evidence="1">
    <location>
        <begin position="79"/>
        <end position="96"/>
    </location>
</feature>
<dbReference type="GeneID" id="106173867"/>
<evidence type="ECO:0000313" key="2">
    <source>
        <dbReference type="Proteomes" id="UP000085678"/>
    </source>
</evidence>
<proteinExistence type="predicted"/>
<dbReference type="InterPro" id="IPR012479">
    <property type="entry name" value="SAP30BP"/>
</dbReference>
<evidence type="ECO:0000313" key="3">
    <source>
        <dbReference type="RefSeq" id="XP_013410616.1"/>
    </source>
</evidence>